<dbReference type="AlphaFoldDB" id="A0A5B7JNV3"/>
<comment type="caution">
    <text evidence="1">The sequence shown here is derived from an EMBL/GenBank/DDBJ whole genome shotgun (WGS) entry which is preliminary data.</text>
</comment>
<sequence length="80" mass="8587">MAQPLPVHAEADLEMYCYHMDTGEEEQDAGASDAWAGTVRLQRCCGRRVHLGEKEVALPGSSWGFVGAAQAVRATTAPKV</sequence>
<name>A0A5B7JNV3_PORTR</name>
<protein>
    <submittedName>
        <fullName evidence="1">Uncharacterized protein</fullName>
    </submittedName>
</protein>
<evidence type="ECO:0000313" key="2">
    <source>
        <dbReference type="Proteomes" id="UP000324222"/>
    </source>
</evidence>
<reference evidence="1 2" key="1">
    <citation type="submission" date="2019-05" db="EMBL/GenBank/DDBJ databases">
        <title>Another draft genome of Portunus trituberculatus and its Hox gene families provides insights of decapod evolution.</title>
        <authorList>
            <person name="Jeong J.-H."/>
            <person name="Song I."/>
            <person name="Kim S."/>
            <person name="Choi T."/>
            <person name="Kim D."/>
            <person name="Ryu S."/>
            <person name="Kim W."/>
        </authorList>
    </citation>
    <scope>NUCLEOTIDE SEQUENCE [LARGE SCALE GENOMIC DNA]</scope>
    <source>
        <tissue evidence="1">Muscle</tissue>
    </source>
</reference>
<dbReference type="Proteomes" id="UP000324222">
    <property type="component" value="Unassembled WGS sequence"/>
</dbReference>
<evidence type="ECO:0000313" key="1">
    <source>
        <dbReference type="EMBL" id="MPC96006.1"/>
    </source>
</evidence>
<accession>A0A5B7JNV3</accession>
<organism evidence="1 2">
    <name type="scientific">Portunus trituberculatus</name>
    <name type="common">Swimming crab</name>
    <name type="synonym">Neptunus trituberculatus</name>
    <dbReference type="NCBI Taxonomy" id="210409"/>
    <lineage>
        <taxon>Eukaryota</taxon>
        <taxon>Metazoa</taxon>
        <taxon>Ecdysozoa</taxon>
        <taxon>Arthropoda</taxon>
        <taxon>Crustacea</taxon>
        <taxon>Multicrustacea</taxon>
        <taxon>Malacostraca</taxon>
        <taxon>Eumalacostraca</taxon>
        <taxon>Eucarida</taxon>
        <taxon>Decapoda</taxon>
        <taxon>Pleocyemata</taxon>
        <taxon>Brachyura</taxon>
        <taxon>Eubrachyura</taxon>
        <taxon>Portunoidea</taxon>
        <taxon>Portunidae</taxon>
        <taxon>Portuninae</taxon>
        <taxon>Portunus</taxon>
    </lineage>
</organism>
<proteinExistence type="predicted"/>
<dbReference type="EMBL" id="VSRR010104257">
    <property type="protein sequence ID" value="MPC96006.1"/>
    <property type="molecule type" value="Genomic_DNA"/>
</dbReference>
<keyword evidence="2" id="KW-1185">Reference proteome</keyword>
<gene>
    <name evidence="1" type="ORF">E2C01_091240</name>
</gene>